<evidence type="ECO:0000313" key="3">
    <source>
        <dbReference type="Proteomes" id="UP000361468"/>
    </source>
</evidence>
<proteinExistence type="predicted"/>
<name>A0ABY6WF84_9BURK</name>
<keyword evidence="3" id="KW-1185">Reference proteome</keyword>
<comment type="caution">
    <text evidence="2">The sequence shown here is derived from an EMBL/GenBank/DDBJ whole genome shotgun (WGS) entry which is preliminary data.</text>
</comment>
<gene>
    <name evidence="2" type="ORF">PPN31119_00741</name>
</gene>
<sequence>MTDRMPSHDECLDYRLLHEDGDEETIGTHHGCVGNGYWPAHVPCDTYCTPGPISDGMSTNGEECLEKRRARTQPKGTRASDPALTPAWERLIRDASE</sequence>
<accession>A0ABY6WF84</accession>
<dbReference type="Proteomes" id="UP000361468">
    <property type="component" value="Unassembled WGS sequence"/>
</dbReference>
<evidence type="ECO:0000313" key="2">
    <source>
        <dbReference type="EMBL" id="VVE62102.1"/>
    </source>
</evidence>
<dbReference type="RefSeq" id="WP_155739960.1">
    <property type="nucleotide sequence ID" value="NZ_CABPSO010000002.1"/>
</dbReference>
<organism evidence="2 3">
    <name type="scientific">Pandoraea pnomenusa</name>
    <dbReference type="NCBI Taxonomy" id="93220"/>
    <lineage>
        <taxon>Bacteria</taxon>
        <taxon>Pseudomonadati</taxon>
        <taxon>Pseudomonadota</taxon>
        <taxon>Betaproteobacteria</taxon>
        <taxon>Burkholderiales</taxon>
        <taxon>Burkholderiaceae</taxon>
        <taxon>Pandoraea</taxon>
    </lineage>
</organism>
<reference evidence="2 3" key="1">
    <citation type="submission" date="2019-08" db="EMBL/GenBank/DDBJ databases">
        <authorList>
            <person name="Peeters C."/>
        </authorList>
    </citation>
    <scope>NUCLEOTIDE SEQUENCE [LARGE SCALE GENOMIC DNA]</scope>
    <source>
        <strain evidence="2 3">LMG 31119</strain>
    </source>
</reference>
<protein>
    <submittedName>
        <fullName evidence="2">Uncharacterized protein</fullName>
    </submittedName>
</protein>
<feature type="region of interest" description="Disordered" evidence="1">
    <location>
        <begin position="68"/>
        <end position="88"/>
    </location>
</feature>
<evidence type="ECO:0000256" key="1">
    <source>
        <dbReference type="SAM" id="MobiDB-lite"/>
    </source>
</evidence>
<dbReference type="EMBL" id="CABPSO010000002">
    <property type="protein sequence ID" value="VVE62102.1"/>
    <property type="molecule type" value="Genomic_DNA"/>
</dbReference>